<reference evidence="2 3" key="1">
    <citation type="submission" date="2024-03" db="EMBL/GenBank/DDBJ databases">
        <title>Adaptation during the transition from Ophiocordyceps entomopathogen to insect associate is accompanied by gene loss and intensified selection.</title>
        <authorList>
            <person name="Ward C.M."/>
            <person name="Onetto C.A."/>
            <person name="Borneman A.R."/>
        </authorList>
    </citation>
    <scope>NUCLEOTIDE SEQUENCE [LARGE SCALE GENOMIC DNA]</scope>
    <source>
        <strain evidence="2">AWRI1</strain>
        <tissue evidence="2">Single Adult Female</tissue>
    </source>
</reference>
<sequence>MKSILPNCADHQEPPPPPQSSALEFRTPECPQPKSLAGRTDGHGGAGGGESRENVSKLLSFRQQKMGSIISLGFSATAEI</sequence>
<feature type="region of interest" description="Disordered" evidence="1">
    <location>
        <begin position="1"/>
        <end position="57"/>
    </location>
</feature>
<name>A0AAN9T646_9HEMI</name>
<protein>
    <submittedName>
        <fullName evidence="2">Uncharacterized protein</fullName>
    </submittedName>
</protein>
<comment type="caution">
    <text evidence="2">The sequence shown here is derived from an EMBL/GenBank/DDBJ whole genome shotgun (WGS) entry which is preliminary data.</text>
</comment>
<dbReference type="EMBL" id="JBBCAQ010000036">
    <property type="protein sequence ID" value="KAK7575587.1"/>
    <property type="molecule type" value="Genomic_DNA"/>
</dbReference>
<dbReference type="Proteomes" id="UP001367676">
    <property type="component" value="Unassembled WGS sequence"/>
</dbReference>
<evidence type="ECO:0000256" key="1">
    <source>
        <dbReference type="SAM" id="MobiDB-lite"/>
    </source>
</evidence>
<gene>
    <name evidence="2" type="ORF">V9T40_011873</name>
</gene>
<evidence type="ECO:0000313" key="3">
    <source>
        <dbReference type="Proteomes" id="UP001367676"/>
    </source>
</evidence>
<keyword evidence="3" id="KW-1185">Reference proteome</keyword>
<evidence type="ECO:0000313" key="2">
    <source>
        <dbReference type="EMBL" id="KAK7575587.1"/>
    </source>
</evidence>
<organism evidence="2 3">
    <name type="scientific">Parthenolecanium corni</name>
    <dbReference type="NCBI Taxonomy" id="536013"/>
    <lineage>
        <taxon>Eukaryota</taxon>
        <taxon>Metazoa</taxon>
        <taxon>Ecdysozoa</taxon>
        <taxon>Arthropoda</taxon>
        <taxon>Hexapoda</taxon>
        <taxon>Insecta</taxon>
        <taxon>Pterygota</taxon>
        <taxon>Neoptera</taxon>
        <taxon>Paraneoptera</taxon>
        <taxon>Hemiptera</taxon>
        <taxon>Sternorrhyncha</taxon>
        <taxon>Coccoidea</taxon>
        <taxon>Coccidae</taxon>
        <taxon>Parthenolecanium</taxon>
    </lineage>
</organism>
<accession>A0AAN9T646</accession>
<proteinExistence type="predicted"/>
<dbReference type="AlphaFoldDB" id="A0AAN9T646"/>